<dbReference type="AlphaFoldDB" id="A0A3P7DTL4"/>
<evidence type="ECO:0000313" key="2">
    <source>
        <dbReference type="EMBL" id="VDM10366.1"/>
    </source>
</evidence>
<feature type="region of interest" description="Disordered" evidence="1">
    <location>
        <begin position="40"/>
        <end position="59"/>
    </location>
</feature>
<evidence type="ECO:0000256" key="1">
    <source>
        <dbReference type="SAM" id="MobiDB-lite"/>
    </source>
</evidence>
<name>A0A3P7DTL4_WUCBA</name>
<proteinExistence type="predicted"/>
<feature type="compositionally biased region" description="Basic and acidic residues" evidence="1">
    <location>
        <begin position="42"/>
        <end position="59"/>
    </location>
</feature>
<accession>A0A3P7DTL4</accession>
<dbReference type="EMBL" id="UYWW01001354">
    <property type="protein sequence ID" value="VDM10366.1"/>
    <property type="molecule type" value="Genomic_DNA"/>
</dbReference>
<keyword evidence="3" id="KW-1185">Reference proteome</keyword>
<dbReference type="InParanoid" id="A0A3P7DTL4"/>
<protein>
    <submittedName>
        <fullName evidence="2">Uncharacterized protein</fullName>
    </submittedName>
</protein>
<organism evidence="2 3">
    <name type="scientific">Wuchereria bancrofti</name>
    <dbReference type="NCBI Taxonomy" id="6293"/>
    <lineage>
        <taxon>Eukaryota</taxon>
        <taxon>Metazoa</taxon>
        <taxon>Ecdysozoa</taxon>
        <taxon>Nematoda</taxon>
        <taxon>Chromadorea</taxon>
        <taxon>Rhabditida</taxon>
        <taxon>Spirurina</taxon>
        <taxon>Spiruromorpha</taxon>
        <taxon>Filarioidea</taxon>
        <taxon>Onchocercidae</taxon>
        <taxon>Wuchereria</taxon>
    </lineage>
</organism>
<dbReference type="Proteomes" id="UP000270924">
    <property type="component" value="Unassembled WGS sequence"/>
</dbReference>
<sequence>MFDCLNDRVAKEEEQKKTVLAVGNAILDAVRSVLHKTVNGSDRSKVTASKEEEEKSRNCKEQIGLNKRAKHICKLDEGKCEV</sequence>
<gene>
    <name evidence="2" type="ORF">WBA_LOCUS3752</name>
</gene>
<evidence type="ECO:0000313" key="3">
    <source>
        <dbReference type="Proteomes" id="UP000270924"/>
    </source>
</evidence>
<reference evidence="2 3" key="1">
    <citation type="submission" date="2018-11" db="EMBL/GenBank/DDBJ databases">
        <authorList>
            <consortium name="Pathogen Informatics"/>
        </authorList>
    </citation>
    <scope>NUCLEOTIDE SEQUENCE [LARGE SCALE GENOMIC DNA]</scope>
</reference>